<organism evidence="1 2">
    <name type="scientific">Roseateles saccharophilus</name>
    <name type="common">Pseudomonas saccharophila</name>
    <dbReference type="NCBI Taxonomy" id="304"/>
    <lineage>
        <taxon>Bacteria</taxon>
        <taxon>Pseudomonadati</taxon>
        <taxon>Pseudomonadota</taxon>
        <taxon>Betaproteobacteria</taxon>
        <taxon>Burkholderiales</taxon>
        <taxon>Sphaerotilaceae</taxon>
        <taxon>Roseateles</taxon>
    </lineage>
</organism>
<evidence type="ECO:0000313" key="2">
    <source>
        <dbReference type="Proteomes" id="UP001180453"/>
    </source>
</evidence>
<dbReference type="EMBL" id="JAVDXU010000002">
    <property type="protein sequence ID" value="MDR7270233.1"/>
    <property type="molecule type" value="Genomic_DNA"/>
</dbReference>
<sequence>MNTSTPTTRHEWPFELRFRSLFIEGRGYAFPCDPQGKVVLDSMSEPARCNYLYARAMVGREFDLPVVTSH</sequence>
<evidence type="ECO:0000313" key="1">
    <source>
        <dbReference type="EMBL" id="MDR7270233.1"/>
    </source>
</evidence>
<dbReference type="RefSeq" id="WP_310265921.1">
    <property type="nucleotide sequence ID" value="NZ_JAVDXU010000002.1"/>
</dbReference>
<keyword evidence="2" id="KW-1185">Reference proteome</keyword>
<reference evidence="1 2" key="1">
    <citation type="submission" date="2023-07" db="EMBL/GenBank/DDBJ databases">
        <title>Sorghum-associated microbial communities from plants grown in Nebraska, USA.</title>
        <authorList>
            <person name="Schachtman D."/>
        </authorList>
    </citation>
    <scope>NUCLEOTIDE SEQUENCE [LARGE SCALE GENOMIC DNA]</scope>
    <source>
        <strain evidence="1 2">BE314</strain>
    </source>
</reference>
<proteinExistence type="predicted"/>
<dbReference type="Proteomes" id="UP001180453">
    <property type="component" value="Unassembled WGS sequence"/>
</dbReference>
<protein>
    <submittedName>
        <fullName evidence="1">Uncharacterized protein</fullName>
    </submittedName>
</protein>
<gene>
    <name evidence="1" type="ORF">J2X20_002891</name>
</gene>
<comment type="caution">
    <text evidence="1">The sequence shown here is derived from an EMBL/GenBank/DDBJ whole genome shotgun (WGS) entry which is preliminary data.</text>
</comment>
<accession>A0ABU1YMZ1</accession>
<name>A0ABU1YMZ1_ROSSA</name>